<sequence>MDVNRWIHDVEHKRPSSPQSINPQDIRDDFAHPAWQCGSFPLTYDERVLLLFRWASRQLDTINANQCASRDDLLAFAETLIEYGQDCLPDAHNEMEGRLCDGEGTMIVCQEHDPANAERRRGRTIRSTVAETMRGHHRFADIVTSDTHQSTSQDSVDSIDTCRPSTTTEVQHPSLPVIRTLACSYSSTQEGTSHTRPEVHEDMSRSIPISSFHSTATMAFMAALRRADSALTSTSVARRSTSSSGSCESDQLCDSSSSDTAGTESDNTVTVPSPRLFPPHPSPSIVPTPLTTRSLNVESCPPLASVCNGAALKRAFEHESLPFRSNPVPKKSKR</sequence>
<evidence type="ECO:0000256" key="1">
    <source>
        <dbReference type="SAM" id="MobiDB-lite"/>
    </source>
</evidence>
<feature type="region of interest" description="Disordered" evidence="1">
    <location>
        <begin position="186"/>
        <end position="206"/>
    </location>
</feature>
<evidence type="ECO:0000313" key="3">
    <source>
        <dbReference type="Proteomes" id="UP000077684"/>
    </source>
</evidence>
<feature type="compositionally biased region" description="Low complexity" evidence="1">
    <location>
        <begin position="237"/>
        <end position="249"/>
    </location>
</feature>
<evidence type="ECO:0000313" key="2">
    <source>
        <dbReference type="EMBL" id="KAE8243373.1"/>
    </source>
</evidence>
<gene>
    <name evidence="2" type="ORF">A4X06_0g6363</name>
</gene>
<feature type="region of interest" description="Disordered" evidence="1">
    <location>
        <begin position="145"/>
        <end position="173"/>
    </location>
</feature>
<protein>
    <submittedName>
        <fullName evidence="2">Uncharacterized protein</fullName>
    </submittedName>
</protein>
<dbReference type="Proteomes" id="UP000077684">
    <property type="component" value="Unassembled WGS sequence"/>
</dbReference>
<keyword evidence="3" id="KW-1185">Reference proteome</keyword>
<reference evidence="2" key="2">
    <citation type="journal article" date="2019" name="IMA Fungus">
        <title>Genome sequencing and comparison of five Tilletia species to identify candidate genes for the detection of regulated species infecting wheat.</title>
        <authorList>
            <person name="Nguyen H.D.T."/>
            <person name="Sultana T."/>
            <person name="Kesanakurti P."/>
            <person name="Hambleton S."/>
        </authorList>
    </citation>
    <scope>NUCLEOTIDE SEQUENCE</scope>
    <source>
        <strain evidence="2">DAOMC 236426</strain>
    </source>
</reference>
<feature type="compositionally biased region" description="Polar residues" evidence="1">
    <location>
        <begin position="252"/>
        <end position="271"/>
    </location>
</feature>
<organism evidence="2 3">
    <name type="scientific">Tilletia controversa</name>
    <name type="common">dwarf bunt fungus</name>
    <dbReference type="NCBI Taxonomy" id="13291"/>
    <lineage>
        <taxon>Eukaryota</taxon>
        <taxon>Fungi</taxon>
        <taxon>Dikarya</taxon>
        <taxon>Basidiomycota</taxon>
        <taxon>Ustilaginomycotina</taxon>
        <taxon>Exobasidiomycetes</taxon>
        <taxon>Tilletiales</taxon>
        <taxon>Tilletiaceae</taxon>
        <taxon>Tilletia</taxon>
    </lineage>
</organism>
<feature type="compositionally biased region" description="Basic and acidic residues" evidence="1">
    <location>
        <begin position="193"/>
        <end position="204"/>
    </location>
</feature>
<feature type="compositionally biased region" description="Pro residues" evidence="1">
    <location>
        <begin position="275"/>
        <end position="286"/>
    </location>
</feature>
<accession>A0A8X7MNS8</accession>
<name>A0A8X7MNS8_9BASI</name>
<feature type="compositionally biased region" description="Low complexity" evidence="1">
    <location>
        <begin position="145"/>
        <end position="158"/>
    </location>
</feature>
<reference evidence="2" key="1">
    <citation type="submission" date="2016-04" db="EMBL/GenBank/DDBJ databases">
        <authorList>
            <person name="Nguyen H.D."/>
            <person name="Samba Siva P."/>
            <person name="Cullis J."/>
            <person name="Levesque C.A."/>
            <person name="Hambleton S."/>
        </authorList>
    </citation>
    <scope>NUCLEOTIDE SEQUENCE</scope>
    <source>
        <strain evidence="2">DAOMC 236426</strain>
    </source>
</reference>
<dbReference type="AlphaFoldDB" id="A0A8X7MNS8"/>
<feature type="region of interest" description="Disordered" evidence="1">
    <location>
        <begin position="237"/>
        <end position="292"/>
    </location>
</feature>
<proteinExistence type="predicted"/>
<dbReference type="EMBL" id="LWDE02000908">
    <property type="protein sequence ID" value="KAE8243373.1"/>
    <property type="molecule type" value="Genomic_DNA"/>
</dbReference>
<comment type="caution">
    <text evidence="2">The sequence shown here is derived from an EMBL/GenBank/DDBJ whole genome shotgun (WGS) entry which is preliminary data.</text>
</comment>